<feature type="domain" description="HTH araC/xylS-type" evidence="4">
    <location>
        <begin position="195"/>
        <end position="293"/>
    </location>
</feature>
<name>A0A430JIG7_9BACL</name>
<dbReference type="InterPro" id="IPR018060">
    <property type="entry name" value="HTH_AraC"/>
</dbReference>
<dbReference type="AlphaFoldDB" id="A0A430JIG7"/>
<dbReference type="GO" id="GO:0043565">
    <property type="term" value="F:sequence-specific DNA binding"/>
    <property type="evidence" value="ECO:0007669"/>
    <property type="project" value="InterPro"/>
</dbReference>
<dbReference type="Proteomes" id="UP000276128">
    <property type="component" value="Unassembled WGS sequence"/>
</dbReference>
<dbReference type="InterPro" id="IPR018062">
    <property type="entry name" value="HTH_AraC-typ_CS"/>
</dbReference>
<dbReference type="InterPro" id="IPR020449">
    <property type="entry name" value="Tscrpt_reg_AraC-type_HTH"/>
</dbReference>
<dbReference type="InterPro" id="IPR037923">
    <property type="entry name" value="HTH-like"/>
</dbReference>
<dbReference type="PRINTS" id="PR00032">
    <property type="entry name" value="HTHARAC"/>
</dbReference>
<dbReference type="InterPro" id="IPR014710">
    <property type="entry name" value="RmlC-like_jellyroll"/>
</dbReference>
<protein>
    <submittedName>
        <fullName evidence="5">AraC family transcriptional regulator</fullName>
    </submittedName>
</protein>
<gene>
    <name evidence="5" type="ORF">EJQ19_05950</name>
</gene>
<organism evidence="5 6">
    <name type="scientific">Paenibacillus whitsoniae</name>
    <dbReference type="NCBI Taxonomy" id="2496558"/>
    <lineage>
        <taxon>Bacteria</taxon>
        <taxon>Bacillati</taxon>
        <taxon>Bacillota</taxon>
        <taxon>Bacilli</taxon>
        <taxon>Bacillales</taxon>
        <taxon>Paenibacillaceae</taxon>
        <taxon>Paenibacillus</taxon>
    </lineage>
</organism>
<evidence type="ECO:0000256" key="2">
    <source>
        <dbReference type="ARBA" id="ARBA00023125"/>
    </source>
</evidence>
<dbReference type="OrthoDB" id="9807321at2"/>
<evidence type="ECO:0000256" key="1">
    <source>
        <dbReference type="ARBA" id="ARBA00023015"/>
    </source>
</evidence>
<dbReference type="SUPFAM" id="SSF51215">
    <property type="entry name" value="Regulatory protein AraC"/>
    <property type="match status" value="1"/>
</dbReference>
<dbReference type="Gene3D" id="1.10.10.60">
    <property type="entry name" value="Homeodomain-like"/>
    <property type="match status" value="2"/>
</dbReference>
<evidence type="ECO:0000259" key="4">
    <source>
        <dbReference type="PROSITE" id="PS01124"/>
    </source>
</evidence>
<keyword evidence="2" id="KW-0238">DNA-binding</keyword>
<reference evidence="5 6" key="1">
    <citation type="submission" date="2018-12" db="EMBL/GenBank/DDBJ databases">
        <title>Bacillus ochoae sp. nov., Paenibacillus whitsoniae sp. nov., Paenibacillus spiritus sp. nov. Isolated from the Mars Exploration Rover during spacecraft assembly.</title>
        <authorList>
            <person name="Seuylemezian A."/>
            <person name="Vaishampayan P."/>
        </authorList>
    </citation>
    <scope>NUCLEOTIDE SEQUENCE [LARGE SCALE GENOMIC DNA]</scope>
    <source>
        <strain evidence="5 6">MER 54</strain>
    </source>
</reference>
<dbReference type="Pfam" id="PF12833">
    <property type="entry name" value="HTH_18"/>
    <property type="match status" value="1"/>
</dbReference>
<dbReference type="PANTHER" id="PTHR43280:SF28">
    <property type="entry name" value="HTH-TYPE TRANSCRIPTIONAL ACTIVATOR RHAS"/>
    <property type="match status" value="1"/>
</dbReference>
<dbReference type="PROSITE" id="PS01124">
    <property type="entry name" value="HTH_ARAC_FAMILY_2"/>
    <property type="match status" value="1"/>
</dbReference>
<evidence type="ECO:0000313" key="5">
    <source>
        <dbReference type="EMBL" id="RTE10810.1"/>
    </source>
</evidence>
<dbReference type="PROSITE" id="PS00041">
    <property type="entry name" value="HTH_ARAC_FAMILY_1"/>
    <property type="match status" value="1"/>
</dbReference>
<comment type="caution">
    <text evidence="5">The sequence shown here is derived from an EMBL/GenBank/DDBJ whole genome shotgun (WGS) entry which is preliminary data.</text>
</comment>
<dbReference type="InterPro" id="IPR003313">
    <property type="entry name" value="AraC-bd"/>
</dbReference>
<dbReference type="Pfam" id="PF02311">
    <property type="entry name" value="AraC_binding"/>
    <property type="match status" value="1"/>
</dbReference>
<dbReference type="SMART" id="SM00342">
    <property type="entry name" value="HTH_ARAC"/>
    <property type="match status" value="1"/>
</dbReference>
<keyword evidence="6" id="KW-1185">Reference proteome</keyword>
<dbReference type="RefSeq" id="WP_126140272.1">
    <property type="nucleotide sequence ID" value="NZ_RXHU01000015.1"/>
</dbReference>
<dbReference type="Gene3D" id="2.60.120.10">
    <property type="entry name" value="Jelly Rolls"/>
    <property type="match status" value="1"/>
</dbReference>
<proteinExistence type="predicted"/>
<evidence type="ECO:0000313" key="6">
    <source>
        <dbReference type="Proteomes" id="UP000276128"/>
    </source>
</evidence>
<keyword evidence="3" id="KW-0804">Transcription</keyword>
<accession>A0A430JIG7</accession>
<dbReference type="SUPFAM" id="SSF46689">
    <property type="entry name" value="Homeodomain-like"/>
    <property type="match status" value="1"/>
</dbReference>
<dbReference type="EMBL" id="RXHU01000015">
    <property type="protein sequence ID" value="RTE10810.1"/>
    <property type="molecule type" value="Genomic_DNA"/>
</dbReference>
<sequence>MYYSMSRLSSIDVKWADLFNANANPSFLDKHYNPYYELIVAAEGTVNLEAGGVRNVLEAGDSLLLSPWEQHHGWSVKEPQGKFYWAQFACSPGLDKFNTTSATELHIVHAERTELRTIEFGHEDMLIVPRLHRNRQRYKLLSRFEDLVDTMRHPRGYFRFQSTLMIADMLGLIANDFLEQSHLDTAFPISYFTFRKLVDHLNNFYESDISRKKLEQTLDYKYEYLCQVFKKYAGISILRYIQQLRMQRAKYLLHHTGKSVQDISQEVGYPDPFYFSRLFKKLEGVAPQHYRDANTKHH</sequence>
<evidence type="ECO:0000256" key="3">
    <source>
        <dbReference type="ARBA" id="ARBA00023163"/>
    </source>
</evidence>
<keyword evidence="1" id="KW-0805">Transcription regulation</keyword>
<dbReference type="InterPro" id="IPR009057">
    <property type="entry name" value="Homeodomain-like_sf"/>
</dbReference>
<dbReference type="GO" id="GO:0003700">
    <property type="term" value="F:DNA-binding transcription factor activity"/>
    <property type="evidence" value="ECO:0007669"/>
    <property type="project" value="InterPro"/>
</dbReference>
<dbReference type="PANTHER" id="PTHR43280">
    <property type="entry name" value="ARAC-FAMILY TRANSCRIPTIONAL REGULATOR"/>
    <property type="match status" value="1"/>
</dbReference>